<evidence type="ECO:0000256" key="2">
    <source>
        <dbReference type="SAM" id="Coils"/>
    </source>
</evidence>
<proteinExistence type="predicted"/>
<dbReference type="Pfam" id="PF11867">
    <property type="entry name" value="T1RH-like_C"/>
    <property type="match status" value="1"/>
</dbReference>
<gene>
    <name evidence="4" type="ORF">IAD23_06410</name>
</gene>
<dbReference type="InterPro" id="IPR051268">
    <property type="entry name" value="Type-I_R_enzyme_R_subunit"/>
</dbReference>
<reference evidence="4" key="1">
    <citation type="submission" date="2020-10" db="EMBL/GenBank/DDBJ databases">
        <authorList>
            <person name="Gilroy R."/>
        </authorList>
    </citation>
    <scope>NUCLEOTIDE SEQUENCE</scope>
    <source>
        <strain evidence="4">CHK176-6737</strain>
    </source>
</reference>
<evidence type="ECO:0000259" key="3">
    <source>
        <dbReference type="Pfam" id="PF11867"/>
    </source>
</evidence>
<dbReference type="AlphaFoldDB" id="A0A9D1SNK5"/>
<evidence type="ECO:0000313" key="4">
    <source>
        <dbReference type="EMBL" id="HIU69572.1"/>
    </source>
</evidence>
<evidence type="ECO:0000256" key="1">
    <source>
        <dbReference type="ARBA" id="ARBA00022747"/>
    </source>
</evidence>
<evidence type="ECO:0000313" key="5">
    <source>
        <dbReference type="Proteomes" id="UP000824125"/>
    </source>
</evidence>
<sequence>YVFISTQELQTENKSGKSVQKVSFKTYFLKTVKRMRAAYDICQPSGELGEEESALAQCFMAIAGFVRKMSGTSEVDTDTMNRRVAKMVEEALKYNKVESVFETGEQEDIFSPEYFEKLSDVKMPASKLELLVKMLRKQIKEYSKTNQMAAKKFQEMLEETINQYHERRKHLTLEEAGVAQEKTVDEIIKNATEQALRILNDMKADRESFRKIGLTFEEKAFYDILMALRDEYNFEYGVDKNVDGVVVNDKCKSLAKKIKEIIDVKSSFADWLNNQIIRDQLKFDIKVCLIKNGYPPQYSPEVFRKVMEQVENFEENN</sequence>
<accession>A0A9D1SNK5</accession>
<feature type="domain" description="Type I restriction enzyme HindI endonuclease subunit-like C-terminal" evidence="3">
    <location>
        <begin position="23"/>
        <end position="315"/>
    </location>
</feature>
<protein>
    <submittedName>
        <fullName evidence="4">DUF3387 domain-containing protein</fullName>
    </submittedName>
</protein>
<organism evidence="4 5">
    <name type="scientific">Candidatus Scybalenecus merdavium</name>
    <dbReference type="NCBI Taxonomy" id="2840939"/>
    <lineage>
        <taxon>Bacteria</taxon>
        <taxon>Bacillati</taxon>
        <taxon>Bacillota</taxon>
        <taxon>Clostridia</taxon>
        <taxon>Eubacteriales</taxon>
        <taxon>Oscillospiraceae</taxon>
        <taxon>Oscillospiraceae incertae sedis</taxon>
        <taxon>Candidatus Scybalenecus</taxon>
    </lineage>
</organism>
<feature type="coiled-coil region" evidence="2">
    <location>
        <begin position="125"/>
        <end position="174"/>
    </location>
</feature>
<dbReference type="EMBL" id="DVNM01000035">
    <property type="protein sequence ID" value="HIU69572.1"/>
    <property type="molecule type" value="Genomic_DNA"/>
</dbReference>
<comment type="caution">
    <text evidence="4">The sequence shown here is derived from an EMBL/GenBank/DDBJ whole genome shotgun (WGS) entry which is preliminary data.</text>
</comment>
<name>A0A9D1SNK5_9FIRM</name>
<dbReference type="PANTHER" id="PTHR30195:SF15">
    <property type="entry name" value="TYPE I RESTRICTION ENZYME HINDI ENDONUCLEASE SUBUNIT"/>
    <property type="match status" value="1"/>
</dbReference>
<keyword evidence="2" id="KW-0175">Coiled coil</keyword>
<dbReference type="GO" id="GO:0009307">
    <property type="term" value="P:DNA restriction-modification system"/>
    <property type="evidence" value="ECO:0007669"/>
    <property type="project" value="UniProtKB-KW"/>
</dbReference>
<dbReference type="Proteomes" id="UP000824125">
    <property type="component" value="Unassembled WGS sequence"/>
</dbReference>
<dbReference type="InterPro" id="IPR021810">
    <property type="entry name" value="T1RH-like_C"/>
</dbReference>
<reference evidence="4" key="2">
    <citation type="journal article" date="2021" name="PeerJ">
        <title>Extensive microbial diversity within the chicken gut microbiome revealed by metagenomics and culture.</title>
        <authorList>
            <person name="Gilroy R."/>
            <person name="Ravi A."/>
            <person name="Getino M."/>
            <person name="Pursley I."/>
            <person name="Horton D.L."/>
            <person name="Alikhan N.F."/>
            <person name="Baker D."/>
            <person name="Gharbi K."/>
            <person name="Hall N."/>
            <person name="Watson M."/>
            <person name="Adriaenssens E.M."/>
            <person name="Foster-Nyarko E."/>
            <person name="Jarju S."/>
            <person name="Secka A."/>
            <person name="Antonio M."/>
            <person name="Oren A."/>
            <person name="Chaudhuri R.R."/>
            <person name="La Ragione R."/>
            <person name="Hildebrand F."/>
            <person name="Pallen M.J."/>
        </authorList>
    </citation>
    <scope>NUCLEOTIDE SEQUENCE</scope>
    <source>
        <strain evidence="4">CHK176-6737</strain>
    </source>
</reference>
<feature type="non-terminal residue" evidence="4">
    <location>
        <position position="1"/>
    </location>
</feature>
<keyword evidence="1" id="KW-0680">Restriction system</keyword>
<dbReference type="PANTHER" id="PTHR30195">
    <property type="entry name" value="TYPE I SITE-SPECIFIC DEOXYRIBONUCLEASE PROTEIN SUBUNIT M AND R"/>
    <property type="match status" value="1"/>
</dbReference>